<keyword evidence="9 10" id="KW-0472">Membrane</keyword>
<dbReference type="Proteomes" id="UP001642483">
    <property type="component" value="Unassembled WGS sequence"/>
</dbReference>
<reference evidence="11 12" key="1">
    <citation type="submission" date="2024-02" db="EMBL/GenBank/DDBJ databases">
        <authorList>
            <person name="Daric V."/>
            <person name="Darras S."/>
        </authorList>
    </citation>
    <scope>NUCLEOTIDE SEQUENCE [LARGE SCALE GENOMIC DNA]</scope>
</reference>
<dbReference type="PANTHER" id="PTHR11214:SF283">
    <property type="entry name" value="N-ACETYLLACTOSAMINIDE BETA-1,3-N-ACETYLGLUCOSAMINYLTRANSFERASE 4-LIKE"/>
    <property type="match status" value="1"/>
</dbReference>
<dbReference type="Gene3D" id="3.90.550.50">
    <property type="match status" value="1"/>
</dbReference>
<comment type="similarity">
    <text evidence="2 10">Belongs to the glycosyltransferase 31 family.</text>
</comment>
<name>A0ABP0G7I1_CLALP</name>
<proteinExistence type="inferred from homology"/>
<keyword evidence="12" id="KW-1185">Reference proteome</keyword>
<evidence type="ECO:0000256" key="8">
    <source>
        <dbReference type="ARBA" id="ARBA00023034"/>
    </source>
</evidence>
<dbReference type="Pfam" id="PF01762">
    <property type="entry name" value="Galactosyl_T"/>
    <property type="match status" value="1"/>
</dbReference>
<dbReference type="EC" id="2.4.1.-" evidence="10"/>
<dbReference type="PANTHER" id="PTHR11214">
    <property type="entry name" value="BETA-1,3-N-ACETYLGLUCOSAMINYLTRANSFERASE"/>
    <property type="match status" value="1"/>
</dbReference>
<evidence type="ECO:0000256" key="7">
    <source>
        <dbReference type="ARBA" id="ARBA00022989"/>
    </source>
</evidence>
<evidence type="ECO:0000313" key="12">
    <source>
        <dbReference type="Proteomes" id="UP001642483"/>
    </source>
</evidence>
<organism evidence="11 12">
    <name type="scientific">Clavelina lepadiformis</name>
    <name type="common">Light-bulb sea squirt</name>
    <name type="synonym">Ascidia lepadiformis</name>
    <dbReference type="NCBI Taxonomy" id="159417"/>
    <lineage>
        <taxon>Eukaryota</taxon>
        <taxon>Metazoa</taxon>
        <taxon>Chordata</taxon>
        <taxon>Tunicata</taxon>
        <taxon>Ascidiacea</taxon>
        <taxon>Aplousobranchia</taxon>
        <taxon>Clavelinidae</taxon>
        <taxon>Clavelina</taxon>
    </lineage>
</organism>
<evidence type="ECO:0000256" key="2">
    <source>
        <dbReference type="ARBA" id="ARBA00008661"/>
    </source>
</evidence>
<comment type="caution">
    <text evidence="11">The sequence shown here is derived from an EMBL/GenBank/DDBJ whole genome shotgun (WGS) entry which is preliminary data.</text>
</comment>
<comment type="subcellular location">
    <subcellularLocation>
        <location evidence="1 10">Golgi apparatus membrane</location>
        <topology evidence="1 10">Single-pass type II membrane protein</topology>
    </subcellularLocation>
</comment>
<dbReference type="InterPro" id="IPR002659">
    <property type="entry name" value="Glyco_trans_31"/>
</dbReference>
<feature type="transmembrane region" description="Helical" evidence="10">
    <location>
        <begin position="21"/>
        <end position="38"/>
    </location>
</feature>
<evidence type="ECO:0000256" key="4">
    <source>
        <dbReference type="ARBA" id="ARBA00022679"/>
    </source>
</evidence>
<evidence type="ECO:0000256" key="6">
    <source>
        <dbReference type="ARBA" id="ARBA00022968"/>
    </source>
</evidence>
<sequence length="359" mass="42130">MSQHKLSAAFKCSCFAKKKSLFLIVLVFGLLGYILWILKWNQRFDDREQVSFRLPYRYQKNVFPESELVVTYIHQPQHLVSTEEKKNFVTFFVKSAPRNFKRRKIIRQTWGLYSSLDNLNFTVIFLIGSVSNKFQNKINLESECFDDILQTTFDDTFRNLTIKTLSAFKWITQKMAKKSMFYVISDDDCVINLMETVKFLQTKVENGKPIDNRIYCGFQYESINGVIRGKHRLSTSWSQYPALRYPSFCRGVMVILTFPMIVDIYEMSKVTNYTGFPLEDVMVYGILRHKLGHNGKDISAVINGGHPIMFYPWDNNNKSLLIKMKRMWKLWLPEMLNVTTVIKRNMTDKTCPDYFLPAG</sequence>
<keyword evidence="4" id="KW-0808">Transferase</keyword>
<evidence type="ECO:0000256" key="5">
    <source>
        <dbReference type="ARBA" id="ARBA00022692"/>
    </source>
</evidence>
<protein>
    <recommendedName>
        <fullName evidence="10">Hexosyltransferase</fullName>
        <ecNumber evidence="10">2.4.1.-</ecNumber>
    </recommendedName>
</protein>
<keyword evidence="5 10" id="KW-0812">Transmembrane</keyword>
<evidence type="ECO:0000256" key="10">
    <source>
        <dbReference type="RuleBase" id="RU363063"/>
    </source>
</evidence>
<keyword evidence="3 10" id="KW-0328">Glycosyltransferase</keyword>
<keyword evidence="8 10" id="KW-0333">Golgi apparatus</keyword>
<gene>
    <name evidence="11" type="ORF">CVLEPA_LOCUS19248</name>
</gene>
<keyword evidence="6 10" id="KW-0735">Signal-anchor</keyword>
<keyword evidence="7 10" id="KW-1133">Transmembrane helix</keyword>
<dbReference type="EMBL" id="CAWYQH010000103">
    <property type="protein sequence ID" value="CAK8687177.1"/>
    <property type="molecule type" value="Genomic_DNA"/>
</dbReference>
<accession>A0ABP0G7I1</accession>
<evidence type="ECO:0000256" key="1">
    <source>
        <dbReference type="ARBA" id="ARBA00004323"/>
    </source>
</evidence>
<evidence type="ECO:0000256" key="9">
    <source>
        <dbReference type="ARBA" id="ARBA00023136"/>
    </source>
</evidence>
<evidence type="ECO:0000256" key="3">
    <source>
        <dbReference type="ARBA" id="ARBA00022676"/>
    </source>
</evidence>
<evidence type="ECO:0000313" key="11">
    <source>
        <dbReference type="EMBL" id="CAK8687177.1"/>
    </source>
</evidence>